<keyword evidence="12 13" id="KW-0546">Nucleotide metabolism</keyword>
<evidence type="ECO:0000256" key="2">
    <source>
        <dbReference type="ARBA" id="ARBA00008142"/>
    </source>
</evidence>
<comment type="catalytic activity">
    <reaction evidence="13">
        <text>a 2'-deoxyribonucleoside 5'-diphosphate + ATP = a 2'-deoxyribonucleoside 5'-triphosphate + ADP</text>
        <dbReference type="Rhea" id="RHEA:44640"/>
        <dbReference type="ChEBI" id="CHEBI:30616"/>
        <dbReference type="ChEBI" id="CHEBI:61560"/>
        <dbReference type="ChEBI" id="CHEBI:73316"/>
        <dbReference type="ChEBI" id="CHEBI:456216"/>
        <dbReference type="EC" id="2.7.4.6"/>
    </reaction>
</comment>
<keyword evidence="13" id="KW-0963">Cytoplasm</keyword>
<feature type="binding site" evidence="13 14">
    <location>
        <position position="57"/>
    </location>
    <ligand>
        <name>ATP</name>
        <dbReference type="ChEBI" id="CHEBI:30616"/>
    </ligand>
</feature>
<dbReference type="GO" id="GO:0005524">
    <property type="term" value="F:ATP binding"/>
    <property type="evidence" value="ECO:0007669"/>
    <property type="project" value="UniProtKB-UniRule"/>
</dbReference>
<dbReference type="SMART" id="SM00562">
    <property type="entry name" value="NDK"/>
    <property type="match status" value="1"/>
</dbReference>
<dbReference type="AlphaFoldDB" id="A0A9D9EJ23"/>
<dbReference type="PANTHER" id="PTHR11349">
    <property type="entry name" value="NUCLEOSIDE DIPHOSPHATE KINASE"/>
    <property type="match status" value="1"/>
</dbReference>
<dbReference type="GO" id="GO:0006183">
    <property type="term" value="P:GTP biosynthetic process"/>
    <property type="evidence" value="ECO:0007669"/>
    <property type="project" value="UniProtKB-UniRule"/>
</dbReference>
<dbReference type="Gene3D" id="3.30.70.141">
    <property type="entry name" value="Nucleoside diphosphate kinase-like domain"/>
    <property type="match status" value="1"/>
</dbReference>
<dbReference type="InterPro" id="IPR001564">
    <property type="entry name" value="Nucleoside_diP_kinase"/>
</dbReference>
<dbReference type="GO" id="GO:0006228">
    <property type="term" value="P:UTP biosynthetic process"/>
    <property type="evidence" value="ECO:0007669"/>
    <property type="project" value="UniProtKB-UniRule"/>
</dbReference>
<dbReference type="GO" id="GO:0004550">
    <property type="term" value="F:nucleoside diphosphate kinase activity"/>
    <property type="evidence" value="ECO:0007669"/>
    <property type="project" value="UniProtKB-UniRule"/>
</dbReference>
<protein>
    <recommendedName>
        <fullName evidence="4 13">Nucleoside diphosphate kinase</fullName>
        <shortName evidence="13">NDK</shortName>
        <shortName evidence="13">NDP kinase</shortName>
        <ecNumber evidence="3 13">2.7.4.6</ecNumber>
    </recommendedName>
    <alternativeName>
        <fullName evidence="13">Nucleoside-2-P kinase</fullName>
    </alternativeName>
</protein>
<evidence type="ECO:0000256" key="1">
    <source>
        <dbReference type="ARBA" id="ARBA00001946"/>
    </source>
</evidence>
<dbReference type="EC" id="2.7.4.6" evidence="3 13"/>
<dbReference type="HAMAP" id="MF_00451">
    <property type="entry name" value="NDP_kinase"/>
    <property type="match status" value="1"/>
</dbReference>
<comment type="similarity">
    <text evidence="2 13 14 15">Belongs to the NDK family.</text>
</comment>
<comment type="function">
    <text evidence="13">Major role in the synthesis of nucleoside triphosphates other than ATP. The ATP gamma phosphate is transferred to the NDP beta phosphate via a ping-pong mechanism, using a phosphorylated active-site intermediate.</text>
</comment>
<evidence type="ECO:0000313" key="17">
    <source>
        <dbReference type="EMBL" id="MBO8447431.1"/>
    </source>
</evidence>
<dbReference type="PRINTS" id="PR01243">
    <property type="entry name" value="NUCDPKINASE"/>
</dbReference>
<organism evidence="17 18">
    <name type="scientific">Candidatus Enterocola intestinipullorum</name>
    <dbReference type="NCBI Taxonomy" id="2840783"/>
    <lineage>
        <taxon>Bacteria</taxon>
        <taxon>Pseudomonadati</taxon>
        <taxon>Bacteroidota</taxon>
        <taxon>Bacteroidia</taxon>
        <taxon>Bacteroidales</taxon>
        <taxon>Candidatus Enterocola</taxon>
    </lineage>
</organism>
<comment type="subunit">
    <text evidence="13">Homotetramer.</text>
</comment>
<evidence type="ECO:0000256" key="15">
    <source>
        <dbReference type="RuleBase" id="RU004011"/>
    </source>
</evidence>
<dbReference type="InterPro" id="IPR036850">
    <property type="entry name" value="NDK-like_dom_sf"/>
</dbReference>
<keyword evidence="8 13" id="KW-0547">Nucleotide-binding</keyword>
<keyword evidence="7 13" id="KW-0479">Metal-binding</keyword>
<keyword evidence="10 13" id="KW-0067">ATP-binding</keyword>
<dbReference type="EMBL" id="JADIMR010000100">
    <property type="protein sequence ID" value="MBO8447431.1"/>
    <property type="molecule type" value="Genomic_DNA"/>
</dbReference>
<evidence type="ECO:0000256" key="8">
    <source>
        <dbReference type="ARBA" id="ARBA00022741"/>
    </source>
</evidence>
<feature type="binding site" evidence="13 14">
    <location>
        <position position="102"/>
    </location>
    <ligand>
        <name>ATP</name>
        <dbReference type="ChEBI" id="CHEBI:30616"/>
    </ligand>
</feature>
<comment type="catalytic activity">
    <reaction evidence="13">
        <text>a ribonucleoside 5'-diphosphate + ATP = a ribonucleoside 5'-triphosphate + ADP</text>
        <dbReference type="Rhea" id="RHEA:18113"/>
        <dbReference type="ChEBI" id="CHEBI:30616"/>
        <dbReference type="ChEBI" id="CHEBI:57930"/>
        <dbReference type="ChEBI" id="CHEBI:61557"/>
        <dbReference type="ChEBI" id="CHEBI:456216"/>
        <dbReference type="EC" id="2.7.4.6"/>
    </reaction>
</comment>
<keyword evidence="5 13" id="KW-0597">Phosphoprotein</keyword>
<keyword evidence="9 13" id="KW-0418">Kinase</keyword>
<keyword evidence="6 13" id="KW-0808">Transferase</keyword>
<proteinExistence type="inferred from homology"/>
<evidence type="ECO:0000256" key="7">
    <source>
        <dbReference type="ARBA" id="ARBA00022723"/>
    </source>
</evidence>
<dbReference type="CDD" id="cd04413">
    <property type="entry name" value="NDPk_I"/>
    <property type="match status" value="1"/>
</dbReference>
<evidence type="ECO:0000256" key="11">
    <source>
        <dbReference type="ARBA" id="ARBA00022842"/>
    </source>
</evidence>
<feature type="binding site" evidence="13 14">
    <location>
        <position position="91"/>
    </location>
    <ligand>
        <name>ATP</name>
        <dbReference type="ChEBI" id="CHEBI:30616"/>
    </ligand>
</feature>
<dbReference type="NCBIfam" id="NF001908">
    <property type="entry name" value="PRK00668.1"/>
    <property type="match status" value="1"/>
</dbReference>
<dbReference type="Pfam" id="PF00334">
    <property type="entry name" value="NDK"/>
    <property type="match status" value="1"/>
</dbReference>
<evidence type="ECO:0000256" key="12">
    <source>
        <dbReference type="ARBA" id="ARBA00023080"/>
    </source>
</evidence>
<dbReference type="Proteomes" id="UP000823637">
    <property type="component" value="Unassembled WGS sequence"/>
</dbReference>
<dbReference type="PROSITE" id="PS51374">
    <property type="entry name" value="NDPK_LIKE"/>
    <property type="match status" value="1"/>
</dbReference>
<evidence type="ECO:0000256" key="3">
    <source>
        <dbReference type="ARBA" id="ARBA00012966"/>
    </source>
</evidence>
<comment type="caution">
    <text evidence="17">The sequence shown here is derived from an EMBL/GenBank/DDBJ whole genome shotgun (WGS) entry which is preliminary data.</text>
</comment>
<evidence type="ECO:0000256" key="9">
    <source>
        <dbReference type="ARBA" id="ARBA00022777"/>
    </source>
</evidence>
<keyword evidence="11 13" id="KW-0460">Magnesium</keyword>
<feature type="binding site" evidence="13 14">
    <location>
        <position position="9"/>
    </location>
    <ligand>
        <name>ATP</name>
        <dbReference type="ChEBI" id="CHEBI:30616"/>
    </ligand>
</feature>
<dbReference type="InterPro" id="IPR034907">
    <property type="entry name" value="NDK-like_dom"/>
</dbReference>
<feature type="domain" description="Nucleoside diphosphate kinase-like" evidence="16">
    <location>
        <begin position="1"/>
        <end position="138"/>
    </location>
</feature>
<dbReference type="SUPFAM" id="SSF54919">
    <property type="entry name" value="Nucleoside diphosphate kinase, NDK"/>
    <property type="match status" value="1"/>
</dbReference>
<evidence type="ECO:0000256" key="5">
    <source>
        <dbReference type="ARBA" id="ARBA00022553"/>
    </source>
</evidence>
<feature type="binding site" evidence="13 14">
    <location>
        <position position="112"/>
    </location>
    <ligand>
        <name>ATP</name>
        <dbReference type="ChEBI" id="CHEBI:30616"/>
    </ligand>
</feature>
<evidence type="ECO:0000256" key="4">
    <source>
        <dbReference type="ARBA" id="ARBA00017632"/>
    </source>
</evidence>
<sequence length="156" mass="17347">MERTLVILKPGAVIRGLAGEVISRFEKKGLQIAGLKMMRLDDAVLDEHYAHLKDKPFFPRIKASMMAAPVIVCCVEGLDAVSVVREMTGCTNCRKAPVGTIRGDFGMSMQENVVHTSDSPENAVTELARFFKEDEIFTYDNPLKPFRYSSDEMSNG</sequence>
<dbReference type="GO" id="GO:0046872">
    <property type="term" value="F:metal ion binding"/>
    <property type="evidence" value="ECO:0007669"/>
    <property type="project" value="UniProtKB-KW"/>
</dbReference>
<evidence type="ECO:0000256" key="14">
    <source>
        <dbReference type="PROSITE-ProRule" id="PRU00706"/>
    </source>
</evidence>
<feature type="active site" description="Pros-phosphohistidine intermediate" evidence="13 14">
    <location>
        <position position="115"/>
    </location>
</feature>
<evidence type="ECO:0000256" key="6">
    <source>
        <dbReference type="ARBA" id="ARBA00022679"/>
    </source>
</evidence>
<dbReference type="FunFam" id="3.30.70.141:FF:000003">
    <property type="entry name" value="Nucleoside diphosphate kinase"/>
    <property type="match status" value="1"/>
</dbReference>
<reference evidence="17" key="2">
    <citation type="journal article" date="2021" name="PeerJ">
        <title>Extensive microbial diversity within the chicken gut microbiome revealed by metagenomics and culture.</title>
        <authorList>
            <person name="Gilroy R."/>
            <person name="Ravi A."/>
            <person name="Getino M."/>
            <person name="Pursley I."/>
            <person name="Horton D.L."/>
            <person name="Alikhan N.F."/>
            <person name="Baker D."/>
            <person name="Gharbi K."/>
            <person name="Hall N."/>
            <person name="Watson M."/>
            <person name="Adriaenssens E.M."/>
            <person name="Foster-Nyarko E."/>
            <person name="Jarju S."/>
            <person name="Secka A."/>
            <person name="Antonio M."/>
            <person name="Oren A."/>
            <person name="Chaudhuri R.R."/>
            <person name="La Ragione R."/>
            <person name="Hildebrand F."/>
            <person name="Pallen M.J."/>
        </authorList>
    </citation>
    <scope>NUCLEOTIDE SEQUENCE</scope>
    <source>
        <strain evidence="17">D3-1215</strain>
    </source>
</reference>
<feature type="binding site" evidence="13 14">
    <location>
        <position position="85"/>
    </location>
    <ligand>
        <name>ATP</name>
        <dbReference type="ChEBI" id="CHEBI:30616"/>
    </ligand>
</feature>
<dbReference type="GO" id="GO:0006241">
    <property type="term" value="P:CTP biosynthetic process"/>
    <property type="evidence" value="ECO:0007669"/>
    <property type="project" value="UniProtKB-UniRule"/>
</dbReference>
<name>A0A9D9EJ23_9BACT</name>
<gene>
    <name evidence="13 17" type="primary">ndk</name>
    <name evidence="17" type="ORF">IAC32_06780</name>
</gene>
<comment type="subcellular location">
    <subcellularLocation>
        <location evidence="13">Cytoplasm</location>
    </subcellularLocation>
</comment>
<evidence type="ECO:0000259" key="16">
    <source>
        <dbReference type="SMART" id="SM00562"/>
    </source>
</evidence>
<accession>A0A9D9EJ23</accession>
<evidence type="ECO:0000313" key="18">
    <source>
        <dbReference type="Proteomes" id="UP000823637"/>
    </source>
</evidence>
<comment type="cofactor">
    <cofactor evidence="1 13">
        <name>Mg(2+)</name>
        <dbReference type="ChEBI" id="CHEBI:18420"/>
    </cofactor>
</comment>
<reference evidence="17" key="1">
    <citation type="submission" date="2020-10" db="EMBL/GenBank/DDBJ databases">
        <authorList>
            <person name="Gilroy R."/>
        </authorList>
    </citation>
    <scope>NUCLEOTIDE SEQUENCE</scope>
    <source>
        <strain evidence="17">D3-1215</strain>
    </source>
</reference>
<evidence type="ECO:0000256" key="10">
    <source>
        <dbReference type="ARBA" id="ARBA00022840"/>
    </source>
</evidence>
<evidence type="ECO:0000256" key="13">
    <source>
        <dbReference type="HAMAP-Rule" id="MF_00451"/>
    </source>
</evidence>
<dbReference type="GO" id="GO:0005737">
    <property type="term" value="C:cytoplasm"/>
    <property type="evidence" value="ECO:0007669"/>
    <property type="project" value="UniProtKB-SubCell"/>
</dbReference>